<evidence type="ECO:0000256" key="1">
    <source>
        <dbReference type="ARBA" id="ARBA00022729"/>
    </source>
</evidence>
<dbReference type="InParanoid" id="A0A1Z5R2I9"/>
<dbReference type="SUPFAM" id="SSF56784">
    <property type="entry name" value="HAD-like"/>
    <property type="match status" value="1"/>
</dbReference>
<protein>
    <recommendedName>
        <fullName evidence="5">Acid phosphatase</fullName>
    </recommendedName>
</protein>
<dbReference type="CDD" id="cd07535">
    <property type="entry name" value="HAD_VSP"/>
    <property type="match status" value="1"/>
</dbReference>
<feature type="chain" id="PRO_5013323641" description="Acid phosphatase" evidence="2">
    <location>
        <begin position="23"/>
        <end position="377"/>
    </location>
</feature>
<dbReference type="PANTHER" id="PTHR31284:SF19">
    <property type="entry name" value="VEGETATIVE STORAGE PROTEIN 1-RELATED"/>
    <property type="match status" value="1"/>
</dbReference>
<dbReference type="InterPro" id="IPR005519">
    <property type="entry name" value="Acid_phosphat_B-like"/>
</dbReference>
<evidence type="ECO:0000313" key="4">
    <source>
        <dbReference type="Proteomes" id="UP000000768"/>
    </source>
</evidence>
<accession>A0A1Z5R2I9</accession>
<sequence length="377" mass="40872">MAMAMATAKLVLLMVLVAGSSCGGSAWRGPLSLLRTLPTTTAAQSVEAAAERLKEDLSSAASSASASSSLIHALRPLMGSAGDLGLRAGVPCDSWRLAVETYNKRDWTTVPGSCEGYVGHYMLGGHYRRDSRVVVDEAIAYAEGLKLAGNGKEVWVFDIDETSLSNLPYYATHGFGYDGAGTRTRAACLHVPSKTMPDGDVDEIMPDQSRTTYVQNTYSRYITGPLGQLLSGYRNLINFWNLDTVLSKSSTKPYNATSFNEYVLEGSAPVLPESQRLFKKLISLGIKPVFLTGRTEDQRAITVTNLRRQGYSGWMDLLLKPVGLKATAIAYKSGERQKLQDAGYVIVGNIGDQWSDILGAPEGARTFKLPDPLYYIG</sequence>
<dbReference type="GO" id="GO:0003993">
    <property type="term" value="F:acid phosphatase activity"/>
    <property type="evidence" value="ECO:0000318"/>
    <property type="project" value="GO_Central"/>
</dbReference>
<dbReference type="EMBL" id="CM000768">
    <property type="protein sequence ID" value="OQU77576.1"/>
    <property type="molecule type" value="Genomic_DNA"/>
</dbReference>
<dbReference type="ExpressionAtlas" id="A0A1Z5R2I9">
    <property type="expression patterns" value="baseline and differential"/>
</dbReference>
<dbReference type="Proteomes" id="UP000000768">
    <property type="component" value="Chromosome 9"/>
</dbReference>
<dbReference type="Gene3D" id="3.40.50.1000">
    <property type="entry name" value="HAD superfamily/HAD-like"/>
    <property type="match status" value="1"/>
</dbReference>
<organism evidence="3 4">
    <name type="scientific">Sorghum bicolor</name>
    <name type="common">Sorghum</name>
    <name type="synonym">Sorghum vulgare</name>
    <dbReference type="NCBI Taxonomy" id="4558"/>
    <lineage>
        <taxon>Eukaryota</taxon>
        <taxon>Viridiplantae</taxon>
        <taxon>Streptophyta</taxon>
        <taxon>Embryophyta</taxon>
        <taxon>Tracheophyta</taxon>
        <taxon>Spermatophyta</taxon>
        <taxon>Magnoliopsida</taxon>
        <taxon>Liliopsida</taxon>
        <taxon>Poales</taxon>
        <taxon>Poaceae</taxon>
        <taxon>PACMAD clade</taxon>
        <taxon>Panicoideae</taxon>
        <taxon>Andropogonodae</taxon>
        <taxon>Andropogoneae</taxon>
        <taxon>Sorghinae</taxon>
        <taxon>Sorghum</taxon>
    </lineage>
</organism>
<reference evidence="4" key="2">
    <citation type="journal article" date="2018" name="Plant J.">
        <title>The Sorghum bicolor reference genome: improved assembly, gene annotations, a transcriptome atlas, and signatures of genome organization.</title>
        <authorList>
            <person name="McCormick R.F."/>
            <person name="Truong S.K."/>
            <person name="Sreedasyam A."/>
            <person name="Jenkins J."/>
            <person name="Shu S."/>
            <person name="Sims D."/>
            <person name="Kennedy M."/>
            <person name="Amirebrahimi M."/>
            <person name="Weers B.D."/>
            <person name="McKinley B."/>
            <person name="Mattison A."/>
            <person name="Morishige D.T."/>
            <person name="Grimwood J."/>
            <person name="Schmutz J."/>
            <person name="Mullet J.E."/>
        </authorList>
    </citation>
    <scope>NUCLEOTIDE SEQUENCE [LARGE SCALE GENOMIC DNA]</scope>
    <source>
        <strain evidence="4">cv. BTx623</strain>
    </source>
</reference>
<dbReference type="InterPro" id="IPR023214">
    <property type="entry name" value="HAD_sf"/>
</dbReference>
<dbReference type="InterPro" id="IPR036412">
    <property type="entry name" value="HAD-like_sf"/>
</dbReference>
<dbReference type="Pfam" id="PF03767">
    <property type="entry name" value="Acid_phosphat_B"/>
    <property type="match status" value="2"/>
</dbReference>
<dbReference type="AlphaFoldDB" id="A0A1Z5R2I9"/>
<dbReference type="PANTHER" id="PTHR31284">
    <property type="entry name" value="ACID PHOSPHATASE-LIKE PROTEIN"/>
    <property type="match status" value="1"/>
</dbReference>
<evidence type="ECO:0000256" key="2">
    <source>
        <dbReference type="SAM" id="SignalP"/>
    </source>
</evidence>
<keyword evidence="4" id="KW-1185">Reference proteome</keyword>
<dbReference type="Gramene" id="OQU77576">
    <property type="protein sequence ID" value="OQU77576"/>
    <property type="gene ID" value="SORBI_3009G070800"/>
</dbReference>
<reference evidence="3 4" key="1">
    <citation type="journal article" date="2009" name="Nature">
        <title>The Sorghum bicolor genome and the diversification of grasses.</title>
        <authorList>
            <person name="Paterson A.H."/>
            <person name="Bowers J.E."/>
            <person name="Bruggmann R."/>
            <person name="Dubchak I."/>
            <person name="Grimwood J."/>
            <person name="Gundlach H."/>
            <person name="Haberer G."/>
            <person name="Hellsten U."/>
            <person name="Mitros T."/>
            <person name="Poliakov A."/>
            <person name="Schmutz J."/>
            <person name="Spannagl M."/>
            <person name="Tang H."/>
            <person name="Wang X."/>
            <person name="Wicker T."/>
            <person name="Bharti A.K."/>
            <person name="Chapman J."/>
            <person name="Feltus F.A."/>
            <person name="Gowik U."/>
            <person name="Grigoriev I.V."/>
            <person name="Lyons E."/>
            <person name="Maher C.A."/>
            <person name="Martis M."/>
            <person name="Narechania A."/>
            <person name="Otillar R.P."/>
            <person name="Penning B.W."/>
            <person name="Salamov A.A."/>
            <person name="Wang Y."/>
            <person name="Zhang L."/>
            <person name="Carpita N.C."/>
            <person name="Freeling M."/>
            <person name="Gingle A.R."/>
            <person name="Hash C.T."/>
            <person name="Keller B."/>
            <person name="Klein P."/>
            <person name="Kresovich S."/>
            <person name="McCann M.C."/>
            <person name="Ming R."/>
            <person name="Peterson D.G."/>
            <person name="Mehboob-ur-Rahman"/>
            <person name="Ware D."/>
            <person name="Westhoff P."/>
            <person name="Mayer K.F."/>
            <person name="Messing J."/>
            <person name="Rokhsar D.S."/>
        </authorList>
    </citation>
    <scope>NUCLEOTIDE SEQUENCE [LARGE SCALE GENOMIC DNA]</scope>
    <source>
        <strain evidence="4">cv. BTx623</strain>
    </source>
</reference>
<feature type="signal peptide" evidence="2">
    <location>
        <begin position="1"/>
        <end position="22"/>
    </location>
</feature>
<keyword evidence="1 2" id="KW-0732">Signal</keyword>
<evidence type="ECO:0008006" key="5">
    <source>
        <dbReference type="Google" id="ProtNLM"/>
    </source>
</evidence>
<dbReference type="FunCoup" id="A0A1Z5R2I9">
    <property type="interactions" value="2"/>
</dbReference>
<evidence type="ECO:0000313" key="3">
    <source>
        <dbReference type="EMBL" id="OQU77576.1"/>
    </source>
</evidence>
<proteinExistence type="predicted"/>
<name>A0A1Z5R2I9_SORBI</name>
<gene>
    <name evidence="3" type="ORF">SORBI_3009G070800</name>
</gene>